<accession>A0AA38CVZ7</accession>
<feature type="non-terminal residue" evidence="1">
    <location>
        <position position="1"/>
    </location>
</feature>
<organism evidence="1 2">
    <name type="scientific">Taxus chinensis</name>
    <name type="common">Chinese yew</name>
    <name type="synonym">Taxus wallichiana var. chinensis</name>
    <dbReference type="NCBI Taxonomy" id="29808"/>
    <lineage>
        <taxon>Eukaryota</taxon>
        <taxon>Viridiplantae</taxon>
        <taxon>Streptophyta</taxon>
        <taxon>Embryophyta</taxon>
        <taxon>Tracheophyta</taxon>
        <taxon>Spermatophyta</taxon>
        <taxon>Pinopsida</taxon>
        <taxon>Pinidae</taxon>
        <taxon>Conifers II</taxon>
        <taxon>Cupressales</taxon>
        <taxon>Taxaceae</taxon>
        <taxon>Taxus</taxon>
    </lineage>
</organism>
<protein>
    <submittedName>
        <fullName evidence="1">Uncharacterized protein</fullName>
    </submittedName>
</protein>
<keyword evidence="2" id="KW-1185">Reference proteome</keyword>
<proteinExistence type="predicted"/>
<dbReference type="EMBL" id="JAHRHJ020000008">
    <property type="protein sequence ID" value="KAH9304458.1"/>
    <property type="molecule type" value="Genomic_DNA"/>
</dbReference>
<gene>
    <name evidence="1" type="ORF">KI387_008862</name>
</gene>
<sequence length="51" mass="5707">FRVQLEEAIEGVNFVPPIQVVRADGLSLEEAHRVISALSIRIAELMKFVSK</sequence>
<evidence type="ECO:0000313" key="1">
    <source>
        <dbReference type="EMBL" id="KAH9304458.1"/>
    </source>
</evidence>
<name>A0AA38CVZ7_TAXCH</name>
<dbReference type="Proteomes" id="UP000824469">
    <property type="component" value="Unassembled WGS sequence"/>
</dbReference>
<feature type="non-terminal residue" evidence="1">
    <location>
        <position position="51"/>
    </location>
</feature>
<evidence type="ECO:0000313" key="2">
    <source>
        <dbReference type="Proteomes" id="UP000824469"/>
    </source>
</evidence>
<reference evidence="1 2" key="1">
    <citation type="journal article" date="2021" name="Nat. Plants">
        <title>The Taxus genome provides insights into paclitaxel biosynthesis.</title>
        <authorList>
            <person name="Xiong X."/>
            <person name="Gou J."/>
            <person name="Liao Q."/>
            <person name="Li Y."/>
            <person name="Zhou Q."/>
            <person name="Bi G."/>
            <person name="Li C."/>
            <person name="Du R."/>
            <person name="Wang X."/>
            <person name="Sun T."/>
            <person name="Guo L."/>
            <person name="Liang H."/>
            <person name="Lu P."/>
            <person name="Wu Y."/>
            <person name="Zhang Z."/>
            <person name="Ro D.K."/>
            <person name="Shang Y."/>
            <person name="Huang S."/>
            <person name="Yan J."/>
        </authorList>
    </citation>
    <scope>NUCLEOTIDE SEQUENCE [LARGE SCALE GENOMIC DNA]</scope>
    <source>
        <strain evidence="1">Ta-2019</strain>
    </source>
</reference>
<comment type="caution">
    <text evidence="1">The sequence shown here is derived from an EMBL/GenBank/DDBJ whole genome shotgun (WGS) entry which is preliminary data.</text>
</comment>
<dbReference type="AlphaFoldDB" id="A0AA38CVZ7"/>